<comment type="function">
    <text evidence="1">Catalyzes the specific phosphorylation of 1,6-anhydro-N-acetylmuramic acid (anhMurNAc) with the simultaneous cleavage of the 1,6-anhydro ring, generating MurNAc-6-P. Is required for the utilization of anhMurNAc either imported from the medium or derived from its own cell wall murein, and thus plays a role in cell wall recycling.</text>
</comment>
<sequence length="401" mass="43346">MLVCRGLSPLRQAVKLNRKPLVSGESSPHAWVENACPKVPMSESPHHRRTVIGLMSGSSAKGVDAALISTDGENFVKFHGGLRHPYDNELRSRILEASQHNVRLDELLFLEREITLHHAATVEVLKQQLGTIANSAKLIGFHGHTVRHMPTEGVTMQLGNPWLLAEKSGLQVVSDFRRRDMARGGRGAPLASFFHQALFHDKSFPVGVLNLGGIANLTWLSPDGSIVAADTGPGCGLLDEWAQEMAGLSHDIDGQLASRGTVHQTLVDDFLSAPYFQRPLPKSAERFAFDHIDVSGLSVEDGAATLCAVTVGAVEAAIDKMPGPLGILWVTGGGAHHPVIMQSLRDRFPMVQTIDQRNLSPVTLEAECFAWLAVRSLRNLPLTIPETTGCSQPTTGGFVTP</sequence>
<dbReference type="Gene3D" id="3.30.420.40">
    <property type="match status" value="2"/>
</dbReference>
<keyword evidence="1" id="KW-0119">Carbohydrate metabolism</keyword>
<proteinExistence type="inferred from homology"/>
<evidence type="ECO:0000313" key="2">
    <source>
        <dbReference type="EMBL" id="PQO25797.1"/>
    </source>
</evidence>
<name>A0A2S8F111_9BACT</name>
<dbReference type="Proteomes" id="UP000240009">
    <property type="component" value="Unassembled WGS sequence"/>
</dbReference>
<dbReference type="UniPathway" id="UPA00544"/>
<comment type="catalytic activity">
    <reaction evidence="1">
        <text>1,6-anhydro-N-acetyl-beta-muramate + ATP + H2O = N-acetyl-D-muramate 6-phosphate + ADP + H(+)</text>
        <dbReference type="Rhea" id="RHEA:24952"/>
        <dbReference type="ChEBI" id="CHEBI:15377"/>
        <dbReference type="ChEBI" id="CHEBI:15378"/>
        <dbReference type="ChEBI" id="CHEBI:30616"/>
        <dbReference type="ChEBI" id="CHEBI:58690"/>
        <dbReference type="ChEBI" id="CHEBI:58722"/>
        <dbReference type="ChEBI" id="CHEBI:456216"/>
        <dbReference type="EC" id="2.7.1.170"/>
    </reaction>
</comment>
<keyword evidence="1" id="KW-0547">Nucleotide-binding</keyword>
<dbReference type="GO" id="GO:0005524">
    <property type="term" value="F:ATP binding"/>
    <property type="evidence" value="ECO:0007669"/>
    <property type="project" value="UniProtKB-UniRule"/>
</dbReference>
<keyword evidence="1 2" id="KW-0418">Kinase</keyword>
<gene>
    <name evidence="1" type="primary">anmK</name>
    <name evidence="2" type="ORF">C5Y96_23595</name>
</gene>
<dbReference type="EC" id="2.7.1.170" evidence="1"/>
<accession>A0A2S8F111</accession>
<dbReference type="HAMAP" id="MF_01270">
    <property type="entry name" value="AnhMurNAc_kinase"/>
    <property type="match status" value="1"/>
</dbReference>
<keyword evidence="1" id="KW-0808">Transferase</keyword>
<evidence type="ECO:0000256" key="1">
    <source>
        <dbReference type="HAMAP-Rule" id="MF_01270"/>
    </source>
</evidence>
<dbReference type="Pfam" id="PF03702">
    <property type="entry name" value="AnmK"/>
    <property type="match status" value="1"/>
</dbReference>
<dbReference type="GO" id="GO:0016301">
    <property type="term" value="F:kinase activity"/>
    <property type="evidence" value="ECO:0007669"/>
    <property type="project" value="UniProtKB-KW"/>
</dbReference>
<dbReference type="UniPathway" id="UPA00343"/>
<evidence type="ECO:0000313" key="3">
    <source>
        <dbReference type="Proteomes" id="UP000240009"/>
    </source>
</evidence>
<dbReference type="SUPFAM" id="SSF53067">
    <property type="entry name" value="Actin-like ATPase domain"/>
    <property type="match status" value="1"/>
</dbReference>
<comment type="similarity">
    <text evidence="1">Belongs to the anhydro-N-acetylmuramic acid kinase family.</text>
</comment>
<comment type="pathway">
    <text evidence="1">Amino-sugar metabolism; 1,6-anhydro-N-acetylmuramate degradation.</text>
</comment>
<dbReference type="GO" id="GO:0006040">
    <property type="term" value="P:amino sugar metabolic process"/>
    <property type="evidence" value="ECO:0007669"/>
    <property type="project" value="InterPro"/>
</dbReference>
<comment type="caution">
    <text evidence="2">The sequence shown here is derived from an EMBL/GenBank/DDBJ whole genome shotgun (WGS) entry which is preliminary data.</text>
</comment>
<dbReference type="InterPro" id="IPR005338">
    <property type="entry name" value="Anhydro_N_Ac-Mur_kinase"/>
</dbReference>
<dbReference type="GO" id="GO:0097175">
    <property type="term" value="P:1,6-anhydro-N-acetyl-beta-muramic acid catabolic process"/>
    <property type="evidence" value="ECO:0007669"/>
    <property type="project" value="UniProtKB-UniRule"/>
</dbReference>
<dbReference type="NCBIfam" id="NF007141">
    <property type="entry name" value="PRK09585.1-5"/>
    <property type="match status" value="1"/>
</dbReference>
<dbReference type="InterPro" id="IPR043129">
    <property type="entry name" value="ATPase_NBD"/>
</dbReference>
<dbReference type="GO" id="GO:0016773">
    <property type="term" value="F:phosphotransferase activity, alcohol group as acceptor"/>
    <property type="evidence" value="ECO:0007669"/>
    <property type="project" value="UniProtKB-UniRule"/>
</dbReference>
<keyword evidence="1" id="KW-0067">ATP-binding</keyword>
<feature type="binding site" evidence="1">
    <location>
        <begin position="57"/>
        <end position="64"/>
    </location>
    <ligand>
        <name>ATP</name>
        <dbReference type="ChEBI" id="CHEBI:30616"/>
    </ligand>
</feature>
<comment type="pathway">
    <text evidence="1">Cell wall biogenesis; peptidoglycan recycling.</text>
</comment>
<protein>
    <recommendedName>
        <fullName evidence="1">Anhydro-N-acetylmuramic acid kinase</fullName>
        <ecNumber evidence="1">2.7.1.170</ecNumber>
    </recommendedName>
    <alternativeName>
        <fullName evidence="1">AnhMurNAc kinase</fullName>
    </alternativeName>
</protein>
<dbReference type="PANTHER" id="PTHR30605">
    <property type="entry name" value="ANHYDRO-N-ACETYLMURAMIC ACID KINASE"/>
    <property type="match status" value="1"/>
</dbReference>
<dbReference type="GO" id="GO:0009254">
    <property type="term" value="P:peptidoglycan turnover"/>
    <property type="evidence" value="ECO:0007669"/>
    <property type="project" value="UniProtKB-UniRule"/>
</dbReference>
<dbReference type="PANTHER" id="PTHR30605:SF0">
    <property type="entry name" value="ANHYDRO-N-ACETYLMURAMIC ACID KINASE"/>
    <property type="match status" value="1"/>
</dbReference>
<reference evidence="2 3" key="1">
    <citation type="submission" date="2018-02" db="EMBL/GenBank/DDBJ databases">
        <title>Comparative genomes isolates from brazilian mangrove.</title>
        <authorList>
            <person name="Araujo J.E."/>
            <person name="Taketani R.G."/>
            <person name="Silva M.C.P."/>
            <person name="Loureco M.V."/>
            <person name="Andreote F.D."/>
        </authorList>
    </citation>
    <scope>NUCLEOTIDE SEQUENCE [LARGE SCALE GENOMIC DNA]</scope>
    <source>
        <strain evidence="2 3">HEX-2 MGV</strain>
    </source>
</reference>
<dbReference type="AlphaFoldDB" id="A0A2S8F111"/>
<dbReference type="EMBL" id="PUIA01000074">
    <property type="protein sequence ID" value="PQO25797.1"/>
    <property type="molecule type" value="Genomic_DNA"/>
</dbReference>
<organism evidence="2 3">
    <name type="scientific">Blastopirellula marina</name>
    <dbReference type="NCBI Taxonomy" id="124"/>
    <lineage>
        <taxon>Bacteria</taxon>
        <taxon>Pseudomonadati</taxon>
        <taxon>Planctomycetota</taxon>
        <taxon>Planctomycetia</taxon>
        <taxon>Pirellulales</taxon>
        <taxon>Pirellulaceae</taxon>
        <taxon>Blastopirellula</taxon>
    </lineage>
</organism>